<dbReference type="OrthoDB" id="270720at2759"/>
<gene>
    <name evidence="3" type="ORF">Taro_020484</name>
</gene>
<comment type="caution">
    <text evidence="3">The sequence shown here is derived from an EMBL/GenBank/DDBJ whole genome shotgun (WGS) entry which is preliminary data.</text>
</comment>
<dbReference type="GO" id="GO:0009707">
    <property type="term" value="C:chloroplast outer membrane"/>
    <property type="evidence" value="ECO:0007669"/>
    <property type="project" value="TreeGrafter"/>
</dbReference>
<accession>A0A843UWE4</accession>
<dbReference type="PANTHER" id="PTHR43215">
    <property type="entry name" value="RADIAL SPOKE HEAD 1 HOMOLOG"/>
    <property type="match status" value="1"/>
</dbReference>
<dbReference type="Gene3D" id="2.20.110.10">
    <property type="entry name" value="Histone H3 K4-specific methyltransferase SET7/9 N-terminal domain"/>
    <property type="match status" value="2"/>
</dbReference>
<name>A0A843UWE4_COLES</name>
<evidence type="ECO:0000256" key="1">
    <source>
        <dbReference type="ARBA" id="ARBA00022737"/>
    </source>
</evidence>
<evidence type="ECO:0008006" key="5">
    <source>
        <dbReference type="Google" id="ProtNLM"/>
    </source>
</evidence>
<dbReference type="SMART" id="SM00698">
    <property type="entry name" value="MORN"/>
    <property type="match status" value="4"/>
</dbReference>
<dbReference type="InterPro" id="IPR003409">
    <property type="entry name" value="MORN"/>
</dbReference>
<dbReference type="EMBL" id="NMUH01001017">
    <property type="protein sequence ID" value="MQL87935.1"/>
    <property type="molecule type" value="Genomic_DNA"/>
</dbReference>
<dbReference type="AlphaFoldDB" id="A0A843UWE4"/>
<protein>
    <recommendedName>
        <fullName evidence="5">Protein ACCUMULATION AND REPLICATION OF CHLOROPLASTS 3</fullName>
    </recommendedName>
</protein>
<feature type="compositionally biased region" description="Polar residues" evidence="2">
    <location>
        <begin position="201"/>
        <end position="220"/>
    </location>
</feature>
<keyword evidence="4" id="KW-1185">Reference proteome</keyword>
<dbReference type="Proteomes" id="UP000652761">
    <property type="component" value="Unassembled WGS sequence"/>
</dbReference>
<feature type="region of interest" description="Disordered" evidence="2">
    <location>
        <begin position="197"/>
        <end position="220"/>
    </location>
</feature>
<dbReference type="GO" id="GO:0005829">
    <property type="term" value="C:cytosol"/>
    <property type="evidence" value="ECO:0007669"/>
    <property type="project" value="TreeGrafter"/>
</dbReference>
<evidence type="ECO:0000313" key="3">
    <source>
        <dbReference type="EMBL" id="MQL87935.1"/>
    </source>
</evidence>
<organism evidence="3 4">
    <name type="scientific">Colocasia esculenta</name>
    <name type="common">Wild taro</name>
    <name type="synonym">Arum esculentum</name>
    <dbReference type="NCBI Taxonomy" id="4460"/>
    <lineage>
        <taxon>Eukaryota</taxon>
        <taxon>Viridiplantae</taxon>
        <taxon>Streptophyta</taxon>
        <taxon>Embryophyta</taxon>
        <taxon>Tracheophyta</taxon>
        <taxon>Spermatophyta</taxon>
        <taxon>Magnoliopsida</taxon>
        <taxon>Liliopsida</taxon>
        <taxon>Araceae</taxon>
        <taxon>Aroideae</taxon>
        <taxon>Colocasieae</taxon>
        <taxon>Colocasia</taxon>
    </lineage>
</organism>
<evidence type="ECO:0000313" key="4">
    <source>
        <dbReference type="Proteomes" id="UP000652761"/>
    </source>
</evidence>
<dbReference type="SUPFAM" id="SSF82185">
    <property type="entry name" value="Histone H3 K4-specific methyltransferase SET7/9 N-terminal domain"/>
    <property type="match status" value="1"/>
</dbReference>
<dbReference type="Pfam" id="PF02493">
    <property type="entry name" value="MORN"/>
    <property type="match status" value="5"/>
</dbReference>
<dbReference type="PANTHER" id="PTHR43215:SF15">
    <property type="entry name" value="PROTEIN ACCUMULATION AND REPLICATION OF CHLOROPLASTS 3, CHLOROPLASTIC"/>
    <property type="match status" value="1"/>
</dbReference>
<proteinExistence type="predicted"/>
<keyword evidence="1" id="KW-0677">Repeat</keyword>
<dbReference type="GO" id="GO:0010020">
    <property type="term" value="P:chloroplast fission"/>
    <property type="evidence" value="ECO:0007669"/>
    <property type="project" value="TreeGrafter"/>
</dbReference>
<sequence>MRRTLIQGATPGIGLPQLGIGRSRSGLADSTNYGDSLQGKLVDDLLKKLQDCSIFYTGKCFSYALLESHHEMKVGIGAGYNVKSSITQAALHCPFLDGGLKCLNGTVILTLSRSYEMERNDLSGIVRAFRWITGFQGDIIFSGVHEPDLEPNLVVSTLFILGCNEPSISPKKSFMSSLTFHFNLLSSFLKREHSEQDDLSAYSSPEGSLTTSEVSEMRNGTTGDLDLYVEELETEPCGENKKSTNGLLEYSSKPVSAFSNNESEESSGLQGEQVTSWTVGPGFHIAQVWAKEREALSGNMPTSIKSNVFSLPVGVKSSAESSDISQSYNPLDAETLDHASGESLASAFPWGKGVDVPRKRGQLSARAESMLETEREREKNWTPILQMRYRGGTYRGRCQGGLPEGKGRLIFIDGSFYDGMWRGGRRSGLGTFCYSNGDVFQGAWKDDLMHGKGWFYFHIGDRWFVNFWKGKANGEGRFYSKSGSVFFGHFRDGWRHGMGISIDVDGTRYDMVGWHQQVV</sequence>
<evidence type="ECO:0000256" key="2">
    <source>
        <dbReference type="SAM" id="MobiDB-lite"/>
    </source>
</evidence>
<reference evidence="3" key="1">
    <citation type="submission" date="2017-07" db="EMBL/GenBank/DDBJ databases">
        <title>Taro Niue Genome Assembly and Annotation.</title>
        <authorList>
            <person name="Atibalentja N."/>
            <person name="Keating K."/>
            <person name="Fields C.J."/>
        </authorList>
    </citation>
    <scope>NUCLEOTIDE SEQUENCE</scope>
    <source>
        <strain evidence="3">Niue_2</strain>
        <tissue evidence="3">Leaf</tissue>
    </source>
</reference>
<feature type="non-terminal residue" evidence="3">
    <location>
        <position position="1"/>
    </location>
</feature>